<dbReference type="EMBL" id="GECZ01020928">
    <property type="protein sequence ID" value="JAS48841.1"/>
    <property type="molecule type" value="Transcribed_RNA"/>
</dbReference>
<gene>
    <name evidence="2" type="ORF">g.7328</name>
</gene>
<evidence type="ECO:0000256" key="1">
    <source>
        <dbReference type="SAM" id="MobiDB-lite"/>
    </source>
</evidence>
<reference evidence="2" key="1">
    <citation type="submission" date="2015-11" db="EMBL/GenBank/DDBJ databases">
        <title>De novo transcriptome assembly of four potential Pierce s Disease insect vectors from Arizona vineyards.</title>
        <authorList>
            <person name="Tassone E.E."/>
        </authorList>
    </citation>
    <scope>NUCLEOTIDE SEQUENCE</scope>
</reference>
<organism evidence="2">
    <name type="scientific">Cuerna arida</name>
    <dbReference type="NCBI Taxonomy" id="1464854"/>
    <lineage>
        <taxon>Eukaryota</taxon>
        <taxon>Metazoa</taxon>
        <taxon>Ecdysozoa</taxon>
        <taxon>Arthropoda</taxon>
        <taxon>Hexapoda</taxon>
        <taxon>Insecta</taxon>
        <taxon>Pterygota</taxon>
        <taxon>Neoptera</taxon>
        <taxon>Paraneoptera</taxon>
        <taxon>Hemiptera</taxon>
        <taxon>Auchenorrhyncha</taxon>
        <taxon>Membracoidea</taxon>
        <taxon>Cicadellidae</taxon>
        <taxon>Cicadellinae</taxon>
        <taxon>Proconiini</taxon>
        <taxon>Cuerna</taxon>
    </lineage>
</organism>
<sequence length="236" mass="26357">KEIKMTKHKQSDETSLITIEKLIPSDVGKCESKCAEKTISSKKNHVPLKSKQSLVHNQIHIAASDSAGTISKAGDSIKQTENVTSKSKLALLSASSPVEILKSEKNIFKRSESLKMMPKPIPKVNYDVLNKTTNANENITNSYVSTQSKMYTQLISEKYNTTPKNKKSKELNERNINPIKDGKFNGNSLLHQSSGKFDLGSKQIQNVTESVLRENYVKSYTNDSPNNKKDLFTVHN</sequence>
<evidence type="ECO:0000313" key="2">
    <source>
        <dbReference type="EMBL" id="JAS48841.1"/>
    </source>
</evidence>
<accession>A0A1B6FF63</accession>
<dbReference type="AlphaFoldDB" id="A0A1B6FF63"/>
<feature type="non-terminal residue" evidence="2">
    <location>
        <position position="236"/>
    </location>
</feature>
<protein>
    <submittedName>
        <fullName evidence="2">Uncharacterized protein</fullName>
    </submittedName>
</protein>
<proteinExistence type="predicted"/>
<name>A0A1B6FF63_9HEMI</name>
<feature type="non-terminal residue" evidence="2">
    <location>
        <position position="1"/>
    </location>
</feature>
<feature type="region of interest" description="Disordered" evidence="1">
    <location>
        <begin position="160"/>
        <end position="187"/>
    </location>
</feature>